<dbReference type="Gene3D" id="3.20.20.150">
    <property type="entry name" value="Divalent-metal-dependent TIM barrel enzymes"/>
    <property type="match status" value="1"/>
</dbReference>
<proteinExistence type="inferred from homology"/>
<dbReference type="Gene3D" id="3.10.180.10">
    <property type="entry name" value="2,3-Dihydroxybiphenyl 1,2-Dioxygenase, domain 1"/>
    <property type="match status" value="2"/>
</dbReference>
<evidence type="ECO:0000313" key="4">
    <source>
        <dbReference type="EMBL" id="MCH6164176.1"/>
    </source>
</evidence>
<feature type="domain" description="VOC" evidence="3">
    <location>
        <begin position="436"/>
        <end position="578"/>
    </location>
</feature>
<reference evidence="4 5" key="1">
    <citation type="submission" date="2022-03" db="EMBL/GenBank/DDBJ databases">
        <title>Pseudonocardia alaer sp. nov., a novel actinomycete isolated from reed forest soil.</title>
        <authorList>
            <person name="Wang L."/>
        </authorList>
    </citation>
    <scope>NUCLEOTIDE SEQUENCE [LARGE SCALE GENOMIC DNA]</scope>
    <source>
        <strain evidence="4 5">Y-16303</strain>
    </source>
</reference>
<dbReference type="InterPro" id="IPR043700">
    <property type="entry name" value="DSD"/>
</dbReference>
<sequence>MHPADEPAARLGIATVCLSGTLEDKLAAAAAAGFDGVEIFEPDLLASPLSPAEIRRRCADSGLSIDLYQPFRDLDSVDADRFAANLRRAEHKFAVMQQLGTDTVLVCSAVAPDAVADLDLLAAQMRALAERAARHGLRIAYEALAWGTHINTYERSWEVVRRGDHPALGLCLDSFHILSRGSDPAGVLGIPGEKLFFLQLADAPRLRMDVLQWSRHHRLFPGQGAFDLPAFLEPVLTAGYTGPLSLEVFNDVYRQSDPRRTAVDAMRSLLALREQVARRAAVPALTTAAVPPAPPALAGHAFTELAVDDTSGPRIADALRALGFARTGRHRTKPVDLWEQGTARVLLNAGAPHPGAGNVAVAALAVESTDPPLSAARAAALCAPILPRDRGPAEADLAAVAAPDGTSVFFCRTDATGGWLADFDRTPTADGGLISGTDHVALAQPYDHFDEAALFYRAVLGMDPEPTSEIAAPFGLVRDRTVTSGGVRLALTASLLRRGEWAPGVSDPQHIAFATSDALAAARAARAAGAPILDIPGNYYEDLDARYGLEPDLLHEMRALGVMYDRTPAGEYRHFATEVLGGRVFLQVVQRSPGYEGHGEPDSPVRMAAHRRRRLERSPALAAG</sequence>
<dbReference type="InterPro" id="IPR004360">
    <property type="entry name" value="Glyas_Fos-R_dOase_dom"/>
</dbReference>
<comment type="catalytic activity">
    <reaction evidence="1">
        <text>3-dehydroshikimate = 3,4-dihydroxybenzoate + H2O</text>
        <dbReference type="Rhea" id="RHEA:24848"/>
        <dbReference type="ChEBI" id="CHEBI:15377"/>
        <dbReference type="ChEBI" id="CHEBI:16630"/>
        <dbReference type="ChEBI" id="CHEBI:36241"/>
        <dbReference type="EC" id="4.2.1.118"/>
    </reaction>
</comment>
<keyword evidence="1" id="KW-0479">Metal-binding</keyword>
<comment type="function">
    <text evidence="1">Catalyzes the conversion of 3-dehydroshikimate to protocatechuate (3,4-dihydroxybenzoate), a common intermediate of quinate and shikimate degradation pathways.</text>
</comment>
<evidence type="ECO:0000256" key="2">
    <source>
        <dbReference type="SAM" id="MobiDB-lite"/>
    </source>
</evidence>
<dbReference type="PANTHER" id="PTHR12110">
    <property type="entry name" value="HYDROXYPYRUVATE ISOMERASE"/>
    <property type="match status" value="1"/>
</dbReference>
<feature type="binding site" evidence="1">
    <location>
        <position position="173"/>
    </location>
    <ligand>
        <name>a divalent metal cation</name>
        <dbReference type="ChEBI" id="CHEBI:60240"/>
        <note>catalytic</note>
    </ligand>
</feature>
<comment type="caution">
    <text evidence="4">The sequence shown here is derived from an EMBL/GenBank/DDBJ whole genome shotgun (WGS) entry which is preliminary data.</text>
</comment>
<comment type="similarity">
    <text evidence="1">Belongs to the bacterial two-domain DSD family.</text>
</comment>
<gene>
    <name evidence="4" type="ORF">MMF94_00665</name>
</gene>
<dbReference type="InterPro" id="IPR029068">
    <property type="entry name" value="Glyas_Bleomycin-R_OHBP_Dase"/>
</dbReference>
<keyword evidence="5" id="KW-1185">Reference proteome</keyword>
<dbReference type="Proteomes" id="UP001299970">
    <property type="component" value="Unassembled WGS sequence"/>
</dbReference>
<feature type="binding site" evidence="1">
    <location>
        <position position="247"/>
    </location>
    <ligand>
        <name>a divalent metal cation</name>
        <dbReference type="ChEBI" id="CHEBI:60240"/>
        <note>catalytic</note>
    </ligand>
</feature>
<comment type="caution">
    <text evidence="1">Lacks conserved residue(s) required for the propagation of feature annotation.</text>
</comment>
<comment type="cofactor">
    <cofactor evidence="1">
        <name>a divalent metal cation</name>
        <dbReference type="ChEBI" id="CHEBI:60240"/>
    </cofactor>
</comment>
<evidence type="ECO:0000313" key="5">
    <source>
        <dbReference type="Proteomes" id="UP001299970"/>
    </source>
</evidence>
<dbReference type="InterPro" id="IPR036237">
    <property type="entry name" value="Xyl_isomerase-like_sf"/>
</dbReference>
<dbReference type="InterPro" id="IPR037523">
    <property type="entry name" value="VOC_core"/>
</dbReference>
<evidence type="ECO:0000259" key="3">
    <source>
        <dbReference type="PROSITE" id="PS51819"/>
    </source>
</evidence>
<keyword evidence="1" id="KW-0456">Lyase</keyword>
<dbReference type="InterPro" id="IPR050312">
    <property type="entry name" value="IolE/XylAMocC-like"/>
</dbReference>
<dbReference type="EMBL" id="JAKXMK010000001">
    <property type="protein sequence ID" value="MCH6164176.1"/>
    <property type="molecule type" value="Genomic_DNA"/>
</dbReference>
<dbReference type="Pfam" id="PF01261">
    <property type="entry name" value="AP_endonuc_2"/>
    <property type="match status" value="1"/>
</dbReference>
<dbReference type="PROSITE" id="PS51819">
    <property type="entry name" value="VOC"/>
    <property type="match status" value="1"/>
</dbReference>
<dbReference type="RefSeq" id="WP_241034207.1">
    <property type="nucleotide sequence ID" value="NZ_BAAAJF010000034.1"/>
</dbReference>
<dbReference type="InterPro" id="IPR013022">
    <property type="entry name" value="Xyl_isomerase-like_TIM-brl"/>
</dbReference>
<dbReference type="SUPFAM" id="SSF54593">
    <property type="entry name" value="Glyoxalase/Bleomycin resistance protein/Dihydroxybiphenyl dioxygenase"/>
    <property type="match status" value="1"/>
</dbReference>
<name>A0ABS9T6M0_9PSEU</name>
<dbReference type="HAMAP" id="MF_02238">
    <property type="entry name" value="DSD"/>
    <property type="match status" value="1"/>
</dbReference>
<comment type="pathway">
    <text evidence="1">Aromatic compound metabolism; 3,4-dihydroxybenzoate biosynthesis.</text>
</comment>
<feature type="binding site" evidence="1">
    <location>
        <position position="142"/>
    </location>
    <ligand>
        <name>a divalent metal cation</name>
        <dbReference type="ChEBI" id="CHEBI:60240"/>
        <note>catalytic</note>
    </ligand>
</feature>
<dbReference type="EC" id="4.2.1.118" evidence="1"/>
<dbReference type="SUPFAM" id="SSF51658">
    <property type="entry name" value="Xylose isomerase-like"/>
    <property type="match status" value="1"/>
</dbReference>
<accession>A0ABS9T6M0</accession>
<dbReference type="Pfam" id="PF00903">
    <property type="entry name" value="Glyoxalase"/>
    <property type="match status" value="1"/>
</dbReference>
<dbReference type="PANTHER" id="PTHR12110:SF21">
    <property type="entry name" value="XYLOSE ISOMERASE-LIKE TIM BARREL DOMAIN-CONTAINING PROTEIN"/>
    <property type="match status" value="1"/>
</dbReference>
<feature type="binding site" evidence="1">
    <location>
        <position position="199"/>
    </location>
    <ligand>
        <name>a divalent metal cation</name>
        <dbReference type="ChEBI" id="CHEBI:60240"/>
        <note>catalytic</note>
    </ligand>
</feature>
<evidence type="ECO:0000256" key="1">
    <source>
        <dbReference type="HAMAP-Rule" id="MF_02238"/>
    </source>
</evidence>
<protein>
    <recommendedName>
        <fullName evidence="1">3-dehydroshikimate dehydratase</fullName>
        <shortName evidence="1">DSD</shortName>
        <ecNumber evidence="1">4.2.1.118</ecNumber>
    </recommendedName>
</protein>
<feature type="region of interest" description="Disordered" evidence="2">
    <location>
        <begin position="593"/>
        <end position="624"/>
    </location>
</feature>
<organism evidence="4 5">
    <name type="scientific">Pseudonocardia alaniniphila</name>
    <dbReference type="NCBI Taxonomy" id="75291"/>
    <lineage>
        <taxon>Bacteria</taxon>
        <taxon>Bacillati</taxon>
        <taxon>Actinomycetota</taxon>
        <taxon>Actinomycetes</taxon>
        <taxon>Pseudonocardiales</taxon>
        <taxon>Pseudonocardiaceae</taxon>
        <taxon>Pseudonocardia</taxon>
    </lineage>
</organism>